<proteinExistence type="predicted"/>
<name>A0A8D8GJP1_CULPI</name>
<dbReference type="EMBL" id="HBUE01161309">
    <property type="protein sequence ID" value="CAG6510206.1"/>
    <property type="molecule type" value="Transcribed_RNA"/>
</dbReference>
<keyword evidence="1" id="KW-0812">Transmembrane</keyword>
<organism evidence="2">
    <name type="scientific">Culex pipiens</name>
    <name type="common">House mosquito</name>
    <dbReference type="NCBI Taxonomy" id="7175"/>
    <lineage>
        <taxon>Eukaryota</taxon>
        <taxon>Metazoa</taxon>
        <taxon>Ecdysozoa</taxon>
        <taxon>Arthropoda</taxon>
        <taxon>Hexapoda</taxon>
        <taxon>Insecta</taxon>
        <taxon>Pterygota</taxon>
        <taxon>Neoptera</taxon>
        <taxon>Endopterygota</taxon>
        <taxon>Diptera</taxon>
        <taxon>Nematocera</taxon>
        <taxon>Culicoidea</taxon>
        <taxon>Culicidae</taxon>
        <taxon>Culicinae</taxon>
        <taxon>Culicini</taxon>
        <taxon>Culex</taxon>
        <taxon>Culex</taxon>
    </lineage>
</organism>
<evidence type="ECO:0000313" key="2">
    <source>
        <dbReference type="EMBL" id="CAG6510206.1"/>
    </source>
</evidence>
<reference evidence="2" key="1">
    <citation type="submission" date="2021-05" db="EMBL/GenBank/DDBJ databases">
        <authorList>
            <person name="Alioto T."/>
            <person name="Alioto T."/>
            <person name="Gomez Garrido J."/>
        </authorList>
    </citation>
    <scope>NUCLEOTIDE SEQUENCE</scope>
</reference>
<evidence type="ECO:0000256" key="1">
    <source>
        <dbReference type="SAM" id="Phobius"/>
    </source>
</evidence>
<keyword evidence="1" id="KW-1133">Transmembrane helix</keyword>
<feature type="transmembrane region" description="Helical" evidence="1">
    <location>
        <begin position="114"/>
        <end position="134"/>
    </location>
</feature>
<feature type="transmembrane region" description="Helical" evidence="1">
    <location>
        <begin position="86"/>
        <end position="108"/>
    </location>
</feature>
<sequence>MMMMGNAQIRTHTFQAAGRVRTISQNAKTAANQSAGGGGCGLGNTEIKLEEFSRRTIIQHFWGERAHTHLAGTAIVTRVQLWNQTLARVSTILITLPFSGSSPAQLLIHLSFSPLIPFLSSVHVFFLAISSFLLDSPGSSRTAMG</sequence>
<keyword evidence="1" id="KW-0472">Membrane</keyword>
<accession>A0A8D8GJP1</accession>
<dbReference type="AlphaFoldDB" id="A0A8D8GJP1"/>
<protein>
    <submittedName>
        <fullName evidence="2">(northern house mosquito) hypothetical protein</fullName>
    </submittedName>
</protein>
<dbReference type="EMBL" id="HBUE01266500">
    <property type="protein sequence ID" value="CAG6561610.1"/>
    <property type="molecule type" value="Transcribed_RNA"/>
</dbReference>